<accession>A0ABD5UAF0</accession>
<evidence type="ECO:0000313" key="9">
    <source>
        <dbReference type="EMBL" id="MFC6837499.1"/>
    </source>
</evidence>
<dbReference type="PROSITE" id="PS51202">
    <property type="entry name" value="RCK_C"/>
    <property type="match status" value="1"/>
</dbReference>
<comment type="function">
    <text evidence="1">Part of a potassium transport system.</text>
</comment>
<organism evidence="9 10">
    <name type="scientific">Halomarina ordinaria</name>
    <dbReference type="NCBI Taxonomy" id="3033939"/>
    <lineage>
        <taxon>Archaea</taxon>
        <taxon>Methanobacteriati</taxon>
        <taxon>Methanobacteriota</taxon>
        <taxon>Stenosarchaea group</taxon>
        <taxon>Halobacteria</taxon>
        <taxon>Halobacteriales</taxon>
        <taxon>Natronomonadaceae</taxon>
        <taxon>Halomarina</taxon>
    </lineage>
</organism>
<evidence type="ECO:0000256" key="3">
    <source>
        <dbReference type="ARBA" id="ARBA00022538"/>
    </source>
</evidence>
<sequence length="223" mass="23443">MKFVIVGYGRVGIRTADILESEGHEVVVVDIEPEKVERAADAGFEAHEGDGDEESVLLAAGVEDADALAGLTGDLGVNLGACVIGDAHGCRTVMRIDDDYHADIYEKYAAEVDEVVYPERLGAAGAKTALLGGDFDALGELTTGLSAVSLVVSEDAPVVGQRVVELDLPEGALVYAHGRSNEPMTIPLPQTDIQPGDELAFIVEPDLVETLRSRLDGTARATS</sequence>
<keyword evidence="10" id="KW-1185">Reference proteome</keyword>
<dbReference type="InterPro" id="IPR003148">
    <property type="entry name" value="RCK_N"/>
</dbReference>
<dbReference type="PANTHER" id="PTHR43833">
    <property type="entry name" value="POTASSIUM CHANNEL PROTEIN 2-RELATED-RELATED"/>
    <property type="match status" value="1"/>
</dbReference>
<keyword evidence="6" id="KW-0406">Ion transport</keyword>
<keyword evidence="3" id="KW-0633">Potassium transport</keyword>
<dbReference type="Pfam" id="PF02254">
    <property type="entry name" value="TrkA_N"/>
    <property type="match status" value="1"/>
</dbReference>
<evidence type="ECO:0000256" key="6">
    <source>
        <dbReference type="ARBA" id="ARBA00023065"/>
    </source>
</evidence>
<reference evidence="9 10" key="1">
    <citation type="journal article" date="2019" name="Int. J. Syst. Evol. Microbiol.">
        <title>The Global Catalogue of Microorganisms (GCM) 10K type strain sequencing project: providing services to taxonomists for standard genome sequencing and annotation.</title>
        <authorList>
            <consortium name="The Broad Institute Genomics Platform"/>
            <consortium name="The Broad Institute Genome Sequencing Center for Infectious Disease"/>
            <person name="Wu L."/>
            <person name="Ma J."/>
        </authorList>
    </citation>
    <scope>NUCLEOTIDE SEQUENCE [LARGE SCALE GENOMIC DNA]</scope>
    <source>
        <strain evidence="9 10">PSRA2</strain>
    </source>
</reference>
<dbReference type="InterPro" id="IPR036291">
    <property type="entry name" value="NAD(P)-bd_dom_sf"/>
</dbReference>
<dbReference type="AlphaFoldDB" id="A0ABD5UAF0"/>
<evidence type="ECO:0000256" key="4">
    <source>
        <dbReference type="ARBA" id="ARBA00022958"/>
    </source>
</evidence>
<dbReference type="PANTHER" id="PTHR43833:SF5">
    <property type="entry name" value="TRK SYSTEM POTASSIUM UPTAKE PROTEIN TRKA"/>
    <property type="match status" value="1"/>
</dbReference>
<dbReference type="PROSITE" id="PS51201">
    <property type="entry name" value="RCK_N"/>
    <property type="match status" value="1"/>
</dbReference>
<feature type="domain" description="RCK C-terminal" evidence="8">
    <location>
        <begin position="135"/>
        <end position="217"/>
    </location>
</feature>
<dbReference type="SUPFAM" id="SSF116726">
    <property type="entry name" value="TrkA C-terminal domain-like"/>
    <property type="match status" value="1"/>
</dbReference>
<dbReference type="EMBL" id="JBHSXM010000001">
    <property type="protein sequence ID" value="MFC6837499.1"/>
    <property type="molecule type" value="Genomic_DNA"/>
</dbReference>
<dbReference type="GO" id="GO:0034220">
    <property type="term" value="P:monoatomic ion transmembrane transport"/>
    <property type="evidence" value="ECO:0007669"/>
    <property type="project" value="UniProtKB-KW"/>
</dbReference>
<dbReference type="InterPro" id="IPR036721">
    <property type="entry name" value="RCK_C_sf"/>
</dbReference>
<evidence type="ECO:0000259" key="7">
    <source>
        <dbReference type="PROSITE" id="PS51201"/>
    </source>
</evidence>
<evidence type="ECO:0000313" key="10">
    <source>
        <dbReference type="Proteomes" id="UP001596406"/>
    </source>
</evidence>
<dbReference type="Gene3D" id="3.30.70.1450">
    <property type="entry name" value="Regulator of K+ conductance, C-terminal domain"/>
    <property type="match status" value="1"/>
</dbReference>
<name>A0ABD5UAF0_9EURY</name>
<dbReference type="Gene3D" id="3.40.50.720">
    <property type="entry name" value="NAD(P)-binding Rossmann-like Domain"/>
    <property type="match status" value="1"/>
</dbReference>
<evidence type="ECO:0000256" key="2">
    <source>
        <dbReference type="ARBA" id="ARBA00022448"/>
    </source>
</evidence>
<keyword evidence="9" id="KW-0407">Ion channel</keyword>
<dbReference type="PRINTS" id="PR00335">
    <property type="entry name" value="KUPTAKETRKA"/>
</dbReference>
<evidence type="ECO:0000259" key="8">
    <source>
        <dbReference type="PROSITE" id="PS51202"/>
    </source>
</evidence>
<dbReference type="InterPro" id="IPR050721">
    <property type="entry name" value="Trk_Ktr_HKT_K-transport"/>
</dbReference>
<evidence type="ECO:0000256" key="1">
    <source>
        <dbReference type="ARBA" id="ARBA00003660"/>
    </source>
</evidence>
<evidence type="ECO:0000256" key="5">
    <source>
        <dbReference type="ARBA" id="ARBA00023027"/>
    </source>
</evidence>
<proteinExistence type="predicted"/>
<comment type="caution">
    <text evidence="9">The sequence shown here is derived from an EMBL/GenBank/DDBJ whole genome shotgun (WGS) entry which is preliminary data.</text>
</comment>
<protein>
    <submittedName>
        <fullName evidence="9">Potassium channel family protein</fullName>
    </submittedName>
</protein>
<dbReference type="Pfam" id="PF02080">
    <property type="entry name" value="TrkA_C"/>
    <property type="match status" value="1"/>
</dbReference>
<dbReference type="InterPro" id="IPR006036">
    <property type="entry name" value="K_uptake_TrkA"/>
</dbReference>
<keyword evidence="2" id="KW-0813">Transport</keyword>
<dbReference type="InterPro" id="IPR006037">
    <property type="entry name" value="RCK_C"/>
</dbReference>
<gene>
    <name evidence="9" type="ORF">ACFQHK_13375</name>
</gene>
<dbReference type="GO" id="GO:0006813">
    <property type="term" value="P:potassium ion transport"/>
    <property type="evidence" value="ECO:0007669"/>
    <property type="project" value="UniProtKB-KW"/>
</dbReference>
<dbReference type="Proteomes" id="UP001596406">
    <property type="component" value="Unassembled WGS sequence"/>
</dbReference>
<feature type="domain" description="RCK N-terminal" evidence="7">
    <location>
        <begin position="1"/>
        <end position="131"/>
    </location>
</feature>
<keyword evidence="5" id="KW-0520">NAD</keyword>
<keyword evidence="4" id="KW-0630">Potassium</keyword>
<dbReference type="SUPFAM" id="SSF51735">
    <property type="entry name" value="NAD(P)-binding Rossmann-fold domains"/>
    <property type="match status" value="1"/>
</dbReference>
<dbReference type="RefSeq" id="WP_304449164.1">
    <property type="nucleotide sequence ID" value="NZ_JARRAH010000001.1"/>
</dbReference>